<reference evidence="6" key="1">
    <citation type="submission" date="2023-03" db="EMBL/GenBank/DDBJ databases">
        <title>Complete genome of Cladonia borealis.</title>
        <authorList>
            <person name="Park H."/>
        </authorList>
    </citation>
    <scope>NUCLEOTIDE SEQUENCE</scope>
    <source>
        <strain evidence="6">ANT050790</strain>
    </source>
</reference>
<comment type="similarity">
    <text evidence="1">Belongs to the eukaryotic/archaeal PrmC-related family.</text>
</comment>
<sequence>MLPTPSTSHVDPNRIYEPAEDSYLLLDTLSSTNETNFLKHHFGQSGTQSRNAPTPSPIVLEVGTGSGVILAFVTANAEAIFGRPDVLALGTDVNNFACQATKQTVLQTCEGFARDMPSGLRRSPSESTGLLLATLGADLASPIRGGMIDVLIFNPPYVPSAGVPDIKGNTLDSEPAPDDAKSRAESYERDSRLLALSYEGGVDGMEVINRLLEQLPQVLNRDKGVAYILLCQQNRPEETMQRIYNWVGDWYVEVVGRSGNVAGWEKLCIIRIWKG</sequence>
<keyword evidence="3" id="KW-0808">Transferase</keyword>
<dbReference type="InterPro" id="IPR029063">
    <property type="entry name" value="SAM-dependent_MTases_sf"/>
</dbReference>
<name>A0AA39R7U3_9LECA</name>
<dbReference type="Gene3D" id="3.40.50.150">
    <property type="entry name" value="Vaccinia Virus protein VP39"/>
    <property type="match status" value="1"/>
</dbReference>
<organism evidence="6 7">
    <name type="scientific">Cladonia borealis</name>
    <dbReference type="NCBI Taxonomy" id="184061"/>
    <lineage>
        <taxon>Eukaryota</taxon>
        <taxon>Fungi</taxon>
        <taxon>Dikarya</taxon>
        <taxon>Ascomycota</taxon>
        <taxon>Pezizomycotina</taxon>
        <taxon>Lecanoromycetes</taxon>
        <taxon>OSLEUM clade</taxon>
        <taxon>Lecanoromycetidae</taxon>
        <taxon>Lecanorales</taxon>
        <taxon>Lecanorineae</taxon>
        <taxon>Cladoniaceae</taxon>
        <taxon>Cladonia</taxon>
    </lineage>
</organism>
<comment type="caution">
    <text evidence="6">The sequence shown here is derived from an EMBL/GenBank/DDBJ whole genome shotgun (WGS) entry which is preliminary data.</text>
</comment>
<dbReference type="GO" id="GO:0035657">
    <property type="term" value="C:eRF1 methyltransferase complex"/>
    <property type="evidence" value="ECO:0007669"/>
    <property type="project" value="TreeGrafter"/>
</dbReference>
<dbReference type="GO" id="GO:0003676">
    <property type="term" value="F:nucleic acid binding"/>
    <property type="evidence" value="ECO:0007669"/>
    <property type="project" value="InterPro"/>
</dbReference>
<dbReference type="AlphaFoldDB" id="A0AA39R7U3"/>
<feature type="region of interest" description="Disordered" evidence="5">
    <location>
        <begin position="164"/>
        <end position="186"/>
    </location>
</feature>
<accession>A0AA39R7U3</accession>
<dbReference type="InterPro" id="IPR052190">
    <property type="entry name" value="Euk-Arch_PrmC-MTase"/>
</dbReference>
<keyword evidence="2" id="KW-0489">Methyltransferase</keyword>
<dbReference type="SUPFAM" id="SSF53335">
    <property type="entry name" value="S-adenosyl-L-methionine-dependent methyltransferases"/>
    <property type="match status" value="1"/>
</dbReference>
<evidence type="ECO:0000256" key="1">
    <source>
        <dbReference type="ARBA" id="ARBA00006149"/>
    </source>
</evidence>
<keyword evidence="4" id="KW-0949">S-adenosyl-L-methionine</keyword>
<dbReference type="Proteomes" id="UP001166286">
    <property type="component" value="Unassembled WGS sequence"/>
</dbReference>
<dbReference type="InterPro" id="IPR002052">
    <property type="entry name" value="DNA_methylase_N6_adenine_CS"/>
</dbReference>
<dbReference type="GO" id="GO:0008757">
    <property type="term" value="F:S-adenosylmethionine-dependent methyltransferase activity"/>
    <property type="evidence" value="ECO:0007669"/>
    <property type="project" value="TreeGrafter"/>
</dbReference>
<evidence type="ECO:0000313" key="7">
    <source>
        <dbReference type="Proteomes" id="UP001166286"/>
    </source>
</evidence>
<dbReference type="PANTHER" id="PTHR45875">
    <property type="entry name" value="METHYLTRANSFERASE N6AMT1"/>
    <property type="match status" value="1"/>
</dbReference>
<evidence type="ECO:0000256" key="3">
    <source>
        <dbReference type="ARBA" id="ARBA00022679"/>
    </source>
</evidence>
<dbReference type="PROSITE" id="PS00092">
    <property type="entry name" value="N6_MTASE"/>
    <property type="match status" value="1"/>
</dbReference>
<dbReference type="GO" id="GO:0032259">
    <property type="term" value="P:methylation"/>
    <property type="evidence" value="ECO:0007669"/>
    <property type="project" value="UniProtKB-KW"/>
</dbReference>
<evidence type="ECO:0008006" key="8">
    <source>
        <dbReference type="Google" id="ProtNLM"/>
    </source>
</evidence>
<gene>
    <name evidence="6" type="ORF">JMJ35_002769</name>
</gene>
<protein>
    <recommendedName>
        <fullName evidence="8">ERF1 methyltransferase catalytic subunit MTQ2</fullName>
    </recommendedName>
</protein>
<evidence type="ECO:0000256" key="5">
    <source>
        <dbReference type="SAM" id="MobiDB-lite"/>
    </source>
</evidence>
<dbReference type="PANTHER" id="PTHR45875:SF1">
    <property type="entry name" value="METHYLTRANSFERASE N6AMT1"/>
    <property type="match status" value="1"/>
</dbReference>
<dbReference type="GO" id="GO:0008276">
    <property type="term" value="F:protein methyltransferase activity"/>
    <property type="evidence" value="ECO:0007669"/>
    <property type="project" value="TreeGrafter"/>
</dbReference>
<dbReference type="EMBL" id="JAFEKC020000004">
    <property type="protein sequence ID" value="KAK0515390.1"/>
    <property type="molecule type" value="Genomic_DNA"/>
</dbReference>
<evidence type="ECO:0000256" key="4">
    <source>
        <dbReference type="ARBA" id="ARBA00022691"/>
    </source>
</evidence>
<evidence type="ECO:0000313" key="6">
    <source>
        <dbReference type="EMBL" id="KAK0515390.1"/>
    </source>
</evidence>
<proteinExistence type="inferred from homology"/>
<keyword evidence="7" id="KW-1185">Reference proteome</keyword>
<evidence type="ECO:0000256" key="2">
    <source>
        <dbReference type="ARBA" id="ARBA00022603"/>
    </source>
</evidence>